<evidence type="ECO:0000256" key="4">
    <source>
        <dbReference type="ARBA" id="ARBA00023180"/>
    </source>
</evidence>
<organism evidence="6 7">
    <name type="scientific">Folsomia candida</name>
    <name type="common">Springtail</name>
    <dbReference type="NCBI Taxonomy" id="158441"/>
    <lineage>
        <taxon>Eukaryota</taxon>
        <taxon>Metazoa</taxon>
        <taxon>Ecdysozoa</taxon>
        <taxon>Arthropoda</taxon>
        <taxon>Hexapoda</taxon>
        <taxon>Collembola</taxon>
        <taxon>Entomobryomorpha</taxon>
        <taxon>Isotomoidea</taxon>
        <taxon>Isotomidae</taxon>
        <taxon>Proisotominae</taxon>
        <taxon>Folsomia</taxon>
    </lineage>
</organism>
<proteinExistence type="inferred from homology"/>
<accession>A0A226DGA6</accession>
<evidence type="ECO:0000313" key="6">
    <source>
        <dbReference type="EMBL" id="OXA44219.1"/>
    </source>
</evidence>
<dbReference type="AlphaFoldDB" id="A0A226DGA6"/>
<sequence length="323" mass="35858">MYILILLLVKFTSAQRETVVVPGVGTLRGAIADDIVSFKSIRYAYKPLRFRPVEAHHLYPEDVDADNETACYQAWSSLVPVSEEDCLVLSIYKRKGNSNGLRPVLVNIHGELGIFGFFTFETDQSPGNLGLLDQFWALKWIKEFIIHFNGNPDLITIYGQSAGAASVGYLMDSKLTRGNDTYKLFHRAIASSGDNLAGWTINLSAKDQSQQFVAACNCSDGTVDEQLICLQKINSSSIFDIANNISFYGVPSIQADTISPEFVMVPMHPQEVDPATRSRVPLLLGTNKDDGSVIFSRYFNRFIKPKGQSTSMSIMCCGPRLRF</sequence>
<dbReference type="PANTHER" id="PTHR43142:SF1">
    <property type="entry name" value="CARBOXYLIC ESTER HYDROLASE"/>
    <property type="match status" value="1"/>
</dbReference>
<keyword evidence="2" id="KW-0719">Serine esterase</keyword>
<evidence type="ECO:0000259" key="5">
    <source>
        <dbReference type="Pfam" id="PF00135"/>
    </source>
</evidence>
<evidence type="ECO:0000313" key="7">
    <source>
        <dbReference type="Proteomes" id="UP000198287"/>
    </source>
</evidence>
<dbReference type="EMBL" id="LNIX01000019">
    <property type="protein sequence ID" value="OXA44219.1"/>
    <property type="molecule type" value="Genomic_DNA"/>
</dbReference>
<evidence type="ECO:0000256" key="3">
    <source>
        <dbReference type="ARBA" id="ARBA00022801"/>
    </source>
</evidence>
<feature type="domain" description="Carboxylesterase type B" evidence="5">
    <location>
        <begin position="112"/>
        <end position="309"/>
    </location>
</feature>
<feature type="domain" description="Carboxylesterase type B" evidence="5">
    <location>
        <begin position="20"/>
        <end position="111"/>
    </location>
</feature>
<dbReference type="GO" id="GO:0052689">
    <property type="term" value="F:carboxylic ester hydrolase activity"/>
    <property type="evidence" value="ECO:0007669"/>
    <property type="project" value="UniProtKB-KW"/>
</dbReference>
<dbReference type="PANTHER" id="PTHR43142">
    <property type="entry name" value="CARBOXYLIC ESTER HYDROLASE"/>
    <property type="match status" value="1"/>
</dbReference>
<dbReference type="OrthoDB" id="19653at2759"/>
<comment type="caution">
    <text evidence="6">The sequence shown here is derived from an EMBL/GenBank/DDBJ whole genome shotgun (WGS) entry which is preliminary data.</text>
</comment>
<reference evidence="6 7" key="1">
    <citation type="submission" date="2015-12" db="EMBL/GenBank/DDBJ databases">
        <title>The genome of Folsomia candida.</title>
        <authorList>
            <person name="Faddeeva A."/>
            <person name="Derks M.F."/>
            <person name="Anvar Y."/>
            <person name="Smit S."/>
            <person name="Van Straalen N."/>
            <person name="Roelofs D."/>
        </authorList>
    </citation>
    <scope>NUCLEOTIDE SEQUENCE [LARGE SCALE GENOMIC DNA]</scope>
    <source>
        <strain evidence="6 7">VU population</strain>
        <tissue evidence="6">Whole body</tissue>
    </source>
</reference>
<evidence type="ECO:0000256" key="1">
    <source>
        <dbReference type="ARBA" id="ARBA00005964"/>
    </source>
</evidence>
<gene>
    <name evidence="6" type="ORF">Fcan01_20782</name>
</gene>
<dbReference type="Gene3D" id="3.40.50.1820">
    <property type="entry name" value="alpha/beta hydrolase"/>
    <property type="match status" value="2"/>
</dbReference>
<name>A0A226DGA6_FOLCA</name>
<keyword evidence="3" id="KW-0378">Hydrolase</keyword>
<keyword evidence="4" id="KW-0325">Glycoprotein</keyword>
<dbReference type="SUPFAM" id="SSF53474">
    <property type="entry name" value="alpha/beta-Hydrolases"/>
    <property type="match status" value="1"/>
</dbReference>
<comment type="similarity">
    <text evidence="1">Belongs to the type-B carboxylesterase/lipase family.</text>
</comment>
<dbReference type="Pfam" id="PF00135">
    <property type="entry name" value="COesterase"/>
    <property type="match status" value="2"/>
</dbReference>
<dbReference type="STRING" id="158441.A0A226DGA6"/>
<protein>
    <submittedName>
        <fullName evidence="6">Acetylcholinesterase 4</fullName>
    </submittedName>
</protein>
<dbReference type="InterPro" id="IPR029058">
    <property type="entry name" value="AB_hydrolase_fold"/>
</dbReference>
<keyword evidence="7" id="KW-1185">Reference proteome</keyword>
<dbReference type="InterPro" id="IPR002018">
    <property type="entry name" value="CarbesteraseB"/>
</dbReference>
<dbReference type="Proteomes" id="UP000198287">
    <property type="component" value="Unassembled WGS sequence"/>
</dbReference>
<evidence type="ECO:0000256" key="2">
    <source>
        <dbReference type="ARBA" id="ARBA00022487"/>
    </source>
</evidence>